<dbReference type="SMART" id="SM00888">
    <property type="entry name" value="EF1_GNE"/>
    <property type="match status" value="1"/>
</dbReference>
<comment type="similarity">
    <text evidence="2 6">Belongs to the EF-1-beta/EF-1-delta family.</text>
</comment>
<evidence type="ECO:0000313" key="9">
    <source>
        <dbReference type="Proteomes" id="UP000632195"/>
    </source>
</evidence>
<name>A0AA37F9J3_9ARCH</name>
<dbReference type="NCBIfam" id="NF001670">
    <property type="entry name" value="PRK00435.1"/>
    <property type="match status" value="1"/>
</dbReference>
<dbReference type="Proteomes" id="UP000632195">
    <property type="component" value="Unassembled WGS sequence"/>
</dbReference>
<dbReference type="EMBL" id="BMNY01000001">
    <property type="protein sequence ID" value="GGM73544.1"/>
    <property type="molecule type" value="Genomic_DNA"/>
</dbReference>
<dbReference type="InterPro" id="IPR014717">
    <property type="entry name" value="Transl_elong_EF1B/ribsomal_bS6"/>
</dbReference>
<evidence type="ECO:0000259" key="7">
    <source>
        <dbReference type="SMART" id="SM00888"/>
    </source>
</evidence>
<protein>
    <recommendedName>
        <fullName evidence="3 6">Elongation factor 1-beta</fullName>
        <shortName evidence="6">EF-1-beta</shortName>
    </recommendedName>
    <alternativeName>
        <fullName evidence="6">aEF-1beta</fullName>
    </alternativeName>
</protein>
<gene>
    <name evidence="6" type="primary">ef1b</name>
    <name evidence="8" type="ORF">GCM10007108_09430</name>
</gene>
<dbReference type="CDD" id="cd00292">
    <property type="entry name" value="EF1B"/>
    <property type="match status" value="1"/>
</dbReference>
<organism evidence="8 9">
    <name type="scientific">Thermogymnomonas acidicola</name>
    <dbReference type="NCBI Taxonomy" id="399579"/>
    <lineage>
        <taxon>Archaea</taxon>
        <taxon>Methanobacteriati</taxon>
        <taxon>Thermoplasmatota</taxon>
        <taxon>Thermoplasmata</taxon>
        <taxon>Thermoplasmatales</taxon>
        <taxon>Thermogymnomonas</taxon>
    </lineage>
</organism>
<dbReference type="Gene3D" id="3.30.70.60">
    <property type="match status" value="1"/>
</dbReference>
<keyword evidence="4 6" id="KW-0251">Elongation factor</keyword>
<comment type="function">
    <text evidence="1 6">Promotes the exchange of GDP for GTP in EF-1-alpha/GDP, thus allowing the regeneration of EF-1-alpha/GTP that could then be used to form the ternary complex EF-1-alpha/GTP/AAtRNA.</text>
</comment>
<reference evidence="8" key="1">
    <citation type="journal article" date="2014" name="Int. J. Syst. Evol. Microbiol.">
        <title>Complete genome sequence of Corynebacterium casei LMG S-19264T (=DSM 44701T), isolated from a smear-ripened cheese.</title>
        <authorList>
            <consortium name="US DOE Joint Genome Institute (JGI-PGF)"/>
            <person name="Walter F."/>
            <person name="Albersmeier A."/>
            <person name="Kalinowski J."/>
            <person name="Ruckert C."/>
        </authorList>
    </citation>
    <scope>NUCLEOTIDE SEQUENCE</scope>
    <source>
        <strain evidence="8">JCM 13583</strain>
    </source>
</reference>
<keyword evidence="9" id="KW-1185">Reference proteome</keyword>
<feature type="domain" description="Translation elongation factor EF1B beta/delta subunit guanine nucleotide exchange" evidence="7">
    <location>
        <begin position="6"/>
        <end position="91"/>
    </location>
</feature>
<evidence type="ECO:0000256" key="4">
    <source>
        <dbReference type="ARBA" id="ARBA00022768"/>
    </source>
</evidence>
<sequence length="91" mass="9776">MVVLGEVLATFKVLPEDVSTDLKGIEESLRSSLKGVCDINRIETEDIGFGLRALRVEVIVDDSEGKIDSVERILSSTKGVGQVDSEGVSLI</sequence>
<dbReference type="HAMAP" id="MF_00043">
    <property type="entry name" value="EF1_beta"/>
    <property type="match status" value="1"/>
</dbReference>
<reference evidence="8" key="2">
    <citation type="submission" date="2022-09" db="EMBL/GenBank/DDBJ databases">
        <authorList>
            <person name="Sun Q."/>
            <person name="Ohkuma M."/>
        </authorList>
    </citation>
    <scope>NUCLEOTIDE SEQUENCE</scope>
    <source>
        <strain evidence="8">JCM 13583</strain>
    </source>
</reference>
<dbReference type="GO" id="GO:0003746">
    <property type="term" value="F:translation elongation factor activity"/>
    <property type="evidence" value="ECO:0007669"/>
    <property type="project" value="UniProtKB-UniRule"/>
</dbReference>
<dbReference type="PIRSF" id="PIRSF006521">
    <property type="entry name" value="Transl_elong_EF1B_B_arc"/>
    <property type="match status" value="1"/>
</dbReference>
<dbReference type="AlphaFoldDB" id="A0AA37F9J3"/>
<dbReference type="Pfam" id="PF00736">
    <property type="entry name" value="EF1_GNE"/>
    <property type="match status" value="1"/>
</dbReference>
<dbReference type="InterPro" id="IPR004542">
    <property type="entry name" value="Transl_elong_EF1B_B_arc"/>
</dbReference>
<accession>A0AA37F9J3</accession>
<evidence type="ECO:0000256" key="1">
    <source>
        <dbReference type="ARBA" id="ARBA00003815"/>
    </source>
</evidence>
<dbReference type="RefSeq" id="WP_229657493.1">
    <property type="nucleotide sequence ID" value="NZ_BMNY01000001.1"/>
</dbReference>
<dbReference type="PANTHER" id="PTHR39647">
    <property type="entry name" value="ELONGATION FACTOR 1-BETA"/>
    <property type="match status" value="1"/>
</dbReference>
<evidence type="ECO:0000313" key="8">
    <source>
        <dbReference type="EMBL" id="GGM73544.1"/>
    </source>
</evidence>
<dbReference type="InterPro" id="IPR014038">
    <property type="entry name" value="EF1B_bsu/dsu_GNE"/>
</dbReference>
<proteinExistence type="inferred from homology"/>
<evidence type="ECO:0000256" key="2">
    <source>
        <dbReference type="ARBA" id="ARBA00007411"/>
    </source>
</evidence>
<evidence type="ECO:0000256" key="5">
    <source>
        <dbReference type="ARBA" id="ARBA00022917"/>
    </source>
</evidence>
<keyword evidence="5 6" id="KW-0648">Protein biosynthesis</keyword>
<dbReference type="InterPro" id="IPR036219">
    <property type="entry name" value="eEF-1beta-like_sf"/>
</dbReference>
<evidence type="ECO:0000256" key="3">
    <source>
        <dbReference type="ARBA" id="ARBA00017600"/>
    </source>
</evidence>
<dbReference type="PANTHER" id="PTHR39647:SF1">
    <property type="entry name" value="ELONGATION FACTOR 1-BETA"/>
    <property type="match status" value="1"/>
</dbReference>
<evidence type="ECO:0000256" key="6">
    <source>
        <dbReference type="HAMAP-Rule" id="MF_00043"/>
    </source>
</evidence>
<dbReference type="SUPFAM" id="SSF54984">
    <property type="entry name" value="eEF-1beta-like"/>
    <property type="match status" value="1"/>
</dbReference>
<comment type="caution">
    <text evidence="8">The sequence shown here is derived from an EMBL/GenBank/DDBJ whole genome shotgun (WGS) entry which is preliminary data.</text>
</comment>